<dbReference type="Proteomes" id="UP001482513">
    <property type="component" value="Unassembled WGS sequence"/>
</dbReference>
<gene>
    <name evidence="1" type="ORF">NC992_22440</name>
</gene>
<sequence>MAIDIQNKTPMDQRCRGGGEFGCIYANMRSPLSVYGAQVREAIASRADRNGTAQGAAIESAVVR</sequence>
<proteinExistence type="predicted"/>
<reference evidence="1 2" key="1">
    <citation type="submission" date="2022-04" db="EMBL/GenBank/DDBJ databases">
        <title>Positive selection, recombination, and allopatry shape intraspecific diversity of widespread and dominant cyanobacteria.</title>
        <authorList>
            <person name="Wei J."/>
            <person name="Shu W."/>
            <person name="Hu C."/>
        </authorList>
    </citation>
    <scope>NUCLEOTIDE SEQUENCE [LARGE SCALE GENOMIC DNA]</scope>
    <source>
        <strain evidence="1 2">DQ-A4</strain>
    </source>
</reference>
<accession>A0ABV0KAM8</accession>
<organism evidence="1 2">
    <name type="scientific">Leptolyngbya subtilissima DQ-A4</name>
    <dbReference type="NCBI Taxonomy" id="2933933"/>
    <lineage>
        <taxon>Bacteria</taxon>
        <taxon>Bacillati</taxon>
        <taxon>Cyanobacteriota</taxon>
        <taxon>Cyanophyceae</taxon>
        <taxon>Leptolyngbyales</taxon>
        <taxon>Leptolyngbyaceae</taxon>
        <taxon>Leptolyngbya group</taxon>
        <taxon>Leptolyngbya</taxon>
    </lineage>
</organism>
<comment type="caution">
    <text evidence="1">The sequence shown here is derived from an EMBL/GenBank/DDBJ whole genome shotgun (WGS) entry which is preliminary data.</text>
</comment>
<dbReference type="RefSeq" id="WP_190707676.1">
    <property type="nucleotide sequence ID" value="NZ_JAMPKX010000014.1"/>
</dbReference>
<protein>
    <submittedName>
        <fullName evidence="1">Uncharacterized protein</fullName>
    </submittedName>
</protein>
<evidence type="ECO:0000313" key="2">
    <source>
        <dbReference type="Proteomes" id="UP001482513"/>
    </source>
</evidence>
<evidence type="ECO:0000313" key="1">
    <source>
        <dbReference type="EMBL" id="MEP0949654.1"/>
    </source>
</evidence>
<dbReference type="EMBL" id="JAMPKX010000014">
    <property type="protein sequence ID" value="MEP0949654.1"/>
    <property type="molecule type" value="Genomic_DNA"/>
</dbReference>
<name>A0ABV0KAM8_9CYAN</name>
<keyword evidence="2" id="KW-1185">Reference proteome</keyword>